<accession>F0T082</accession>
<reference evidence="2 3" key="1">
    <citation type="journal article" date="2011" name="Stand. Genomic Sci.">
        <title>Complete genome sequence of Syntrophobotulus glycolicus type strain (FlGlyR).</title>
        <authorList>
            <person name="Han C."/>
            <person name="Mwirichia R."/>
            <person name="Chertkov O."/>
            <person name="Held B."/>
            <person name="Lapidus A."/>
            <person name="Nolan M."/>
            <person name="Lucas S."/>
            <person name="Hammon N."/>
            <person name="Deshpande S."/>
            <person name="Cheng J.F."/>
            <person name="Tapia R."/>
            <person name="Goodwin L."/>
            <person name="Pitluck S."/>
            <person name="Huntemann M."/>
            <person name="Liolios K."/>
            <person name="Ivanova N."/>
            <person name="Pagani I."/>
            <person name="Mavromatis K."/>
            <person name="Ovchinikova G."/>
            <person name="Pati A."/>
            <person name="Chen A."/>
            <person name="Palaniappan K."/>
            <person name="Land M."/>
            <person name="Hauser L."/>
            <person name="Brambilla E.M."/>
            <person name="Rohde M."/>
            <person name="Spring S."/>
            <person name="Sikorski J."/>
            <person name="Goker M."/>
            <person name="Woyke T."/>
            <person name="Bristow J."/>
            <person name="Eisen J.A."/>
            <person name="Markowitz V."/>
            <person name="Hugenholtz P."/>
            <person name="Kyrpides N.C."/>
            <person name="Klenk H.P."/>
            <person name="Detter J.C."/>
        </authorList>
    </citation>
    <scope>NUCLEOTIDE SEQUENCE [LARGE SCALE GENOMIC DNA]</scope>
    <source>
        <strain evidence="3">DSM 8271 / FlGlyR</strain>
    </source>
</reference>
<keyword evidence="1" id="KW-1133">Transmembrane helix</keyword>
<dbReference type="HOGENOM" id="CLU_085980_0_0_9"/>
<dbReference type="STRING" id="645991.Sgly_1872"/>
<proteinExistence type="predicted"/>
<dbReference type="RefSeq" id="WP_013625037.1">
    <property type="nucleotide sequence ID" value="NC_015172.1"/>
</dbReference>
<keyword evidence="1" id="KW-0812">Transmembrane</keyword>
<dbReference type="KEGG" id="sgy:Sgly_1872"/>
<feature type="transmembrane region" description="Helical" evidence="1">
    <location>
        <begin position="12"/>
        <end position="34"/>
    </location>
</feature>
<dbReference type="Proteomes" id="UP000007488">
    <property type="component" value="Chromosome"/>
</dbReference>
<keyword evidence="3" id="KW-1185">Reference proteome</keyword>
<gene>
    <name evidence="2" type="ordered locus">Sgly_1872</name>
</gene>
<reference evidence="3" key="2">
    <citation type="submission" date="2011-02" db="EMBL/GenBank/DDBJ databases">
        <title>The complete genome of Syntrophobotulus glycolicus DSM 8271.</title>
        <authorList>
            <person name="Lucas S."/>
            <person name="Copeland A."/>
            <person name="Lapidus A."/>
            <person name="Bruce D."/>
            <person name="Goodwin L."/>
            <person name="Pitluck S."/>
            <person name="Kyrpides N."/>
            <person name="Mavromatis K."/>
            <person name="Pagani I."/>
            <person name="Ivanova N."/>
            <person name="Mikhailova N."/>
            <person name="Chertkov O."/>
            <person name="Held B."/>
            <person name="Detter J.C."/>
            <person name="Tapia R."/>
            <person name="Han C."/>
            <person name="Land M."/>
            <person name="Hauser L."/>
            <person name="Markowitz V."/>
            <person name="Cheng J.-F."/>
            <person name="Hugenholtz P."/>
            <person name="Woyke T."/>
            <person name="Wu D."/>
            <person name="Spring S."/>
            <person name="Schroeder M."/>
            <person name="Brambilla E."/>
            <person name="Klenk H.-P."/>
            <person name="Eisen J.A."/>
        </authorList>
    </citation>
    <scope>NUCLEOTIDE SEQUENCE [LARGE SCALE GENOMIC DNA]</scope>
    <source>
        <strain evidence="3">DSM 8271 / FlGlyR</strain>
    </source>
</reference>
<dbReference type="InterPro" id="IPR002798">
    <property type="entry name" value="SpoIIM-like"/>
</dbReference>
<evidence type="ECO:0000313" key="3">
    <source>
        <dbReference type="Proteomes" id="UP000007488"/>
    </source>
</evidence>
<evidence type="ECO:0000256" key="1">
    <source>
        <dbReference type="SAM" id="Phobius"/>
    </source>
</evidence>
<feature type="transmembrane region" description="Helical" evidence="1">
    <location>
        <begin position="165"/>
        <end position="189"/>
    </location>
</feature>
<organism evidence="2 3">
    <name type="scientific">Syntrophobotulus glycolicus (strain DSM 8271 / FlGlyR)</name>
    <dbReference type="NCBI Taxonomy" id="645991"/>
    <lineage>
        <taxon>Bacteria</taxon>
        <taxon>Bacillati</taxon>
        <taxon>Bacillota</taxon>
        <taxon>Clostridia</taxon>
        <taxon>Eubacteriales</taxon>
        <taxon>Desulfitobacteriaceae</taxon>
        <taxon>Syntrophobotulus</taxon>
    </lineage>
</organism>
<sequence length="199" mass="21652">MVKAVLSHLKQYWMIYLTLTSVLLAGIIFGAVGVKALGNEKVSVLTEFLNQLLTEQPKTIETSFLQQLARDNFLIMAGIWLLGLTIVGTPLVYLIVFTRGFIIGFTIAFVIKAQKFAGICLALVSIFLPSVLAIPCLLLGAGLATIFSFLLLKGKNRGDSMGREFLYYCMTSLLVSLGAVIAGVMQGYFSVLGVRLLGY</sequence>
<dbReference type="PIRSF" id="PIRSF038973">
    <property type="entry name" value="SpoIIM"/>
    <property type="match status" value="1"/>
</dbReference>
<keyword evidence="1" id="KW-0472">Membrane</keyword>
<dbReference type="InterPro" id="IPR014196">
    <property type="entry name" value="SpoIIM"/>
</dbReference>
<dbReference type="OrthoDB" id="1707382at2"/>
<dbReference type="EMBL" id="CP002547">
    <property type="protein sequence ID" value="ADY56169.1"/>
    <property type="molecule type" value="Genomic_DNA"/>
</dbReference>
<protein>
    <submittedName>
        <fullName evidence="2">Stage II sporulation protein M</fullName>
    </submittedName>
</protein>
<dbReference type="AlphaFoldDB" id="F0T082"/>
<evidence type="ECO:0000313" key="2">
    <source>
        <dbReference type="EMBL" id="ADY56169.1"/>
    </source>
</evidence>
<feature type="transmembrane region" description="Helical" evidence="1">
    <location>
        <begin position="103"/>
        <end position="126"/>
    </location>
</feature>
<feature type="transmembrane region" description="Helical" evidence="1">
    <location>
        <begin position="132"/>
        <end position="153"/>
    </location>
</feature>
<dbReference type="Pfam" id="PF01944">
    <property type="entry name" value="SpoIIM"/>
    <property type="match status" value="1"/>
</dbReference>
<feature type="transmembrane region" description="Helical" evidence="1">
    <location>
        <begin position="73"/>
        <end position="96"/>
    </location>
</feature>
<dbReference type="NCBIfam" id="TIGR02831">
    <property type="entry name" value="spo_II_M"/>
    <property type="match status" value="1"/>
</dbReference>
<name>F0T082_SYNGF</name>
<dbReference type="eggNOG" id="COG1300">
    <property type="taxonomic scope" value="Bacteria"/>
</dbReference>